<dbReference type="GeneID" id="28738698"/>
<evidence type="ECO:0000313" key="4">
    <source>
        <dbReference type="Proteomes" id="UP000038010"/>
    </source>
</evidence>
<dbReference type="STRING" id="1664694.A0A0N0NS87"/>
<dbReference type="Proteomes" id="UP000038010">
    <property type="component" value="Unassembled WGS sequence"/>
</dbReference>
<dbReference type="InterPro" id="IPR017946">
    <property type="entry name" value="PLC-like_Pdiesterase_TIM-brl"/>
</dbReference>
<dbReference type="AlphaFoldDB" id="A0A0N0NS87"/>
<keyword evidence="1" id="KW-0812">Transmembrane</keyword>
<feature type="transmembrane region" description="Helical" evidence="1">
    <location>
        <begin position="441"/>
        <end position="461"/>
    </location>
</feature>
<comment type="caution">
    <text evidence="3">The sequence shown here is derived from an EMBL/GenBank/DDBJ whole genome shotgun (WGS) entry which is preliminary data.</text>
</comment>
<feature type="chain" id="PRO_5005856894" description="Secreted protein" evidence="2">
    <location>
        <begin position="19"/>
        <end position="462"/>
    </location>
</feature>
<dbReference type="EMBL" id="LFJN01000001">
    <property type="protein sequence ID" value="KPI45719.1"/>
    <property type="molecule type" value="Genomic_DNA"/>
</dbReference>
<dbReference type="Pfam" id="PF26146">
    <property type="entry name" value="PI-PLC_X"/>
    <property type="match status" value="1"/>
</dbReference>
<feature type="signal peptide" evidence="2">
    <location>
        <begin position="1"/>
        <end position="18"/>
    </location>
</feature>
<gene>
    <name evidence="3" type="ORF">AB675_652</name>
</gene>
<evidence type="ECO:0000256" key="2">
    <source>
        <dbReference type="SAM" id="SignalP"/>
    </source>
</evidence>
<keyword evidence="2" id="KW-0732">Signal</keyword>
<dbReference type="Gene3D" id="3.20.20.190">
    <property type="entry name" value="Phosphatidylinositol (PI) phosphodiesterase"/>
    <property type="match status" value="1"/>
</dbReference>
<dbReference type="RefSeq" id="XP_018005682.1">
    <property type="nucleotide sequence ID" value="XM_018146829.1"/>
</dbReference>
<dbReference type="PANTHER" id="PTHR13593">
    <property type="match status" value="1"/>
</dbReference>
<reference evidence="3 4" key="1">
    <citation type="submission" date="2015-06" db="EMBL/GenBank/DDBJ databases">
        <title>Draft genome of the ant-associated black yeast Phialophora attae CBS 131958.</title>
        <authorList>
            <person name="Moreno L.F."/>
            <person name="Stielow B.J."/>
            <person name="de Hoog S."/>
            <person name="Vicente V.A."/>
            <person name="Weiss V.A."/>
            <person name="de Vries M."/>
            <person name="Cruz L.M."/>
            <person name="Souza E.M."/>
        </authorList>
    </citation>
    <scope>NUCLEOTIDE SEQUENCE [LARGE SCALE GENOMIC DNA]</scope>
    <source>
        <strain evidence="3 4">CBS 131958</strain>
    </source>
</reference>
<proteinExistence type="predicted"/>
<evidence type="ECO:0008006" key="5">
    <source>
        <dbReference type="Google" id="ProtNLM"/>
    </source>
</evidence>
<name>A0A0N0NS87_9EURO</name>
<protein>
    <recommendedName>
        <fullName evidence="5">Secreted protein</fullName>
    </recommendedName>
</protein>
<keyword evidence="1" id="KW-1133">Transmembrane helix</keyword>
<dbReference type="PANTHER" id="PTHR13593:SF140">
    <property type="entry name" value="PLC-LIKE PHOSPHODIESTERASE"/>
    <property type="match status" value="1"/>
</dbReference>
<evidence type="ECO:0000256" key="1">
    <source>
        <dbReference type="SAM" id="Phobius"/>
    </source>
</evidence>
<evidence type="ECO:0000313" key="3">
    <source>
        <dbReference type="EMBL" id="KPI45719.1"/>
    </source>
</evidence>
<dbReference type="OrthoDB" id="7984201at2759"/>
<dbReference type="GO" id="GO:0008081">
    <property type="term" value="F:phosphoric diester hydrolase activity"/>
    <property type="evidence" value="ECO:0007669"/>
    <property type="project" value="InterPro"/>
</dbReference>
<keyword evidence="4" id="KW-1185">Reference proteome</keyword>
<organism evidence="3 4">
    <name type="scientific">Cyphellophora attinorum</name>
    <dbReference type="NCBI Taxonomy" id="1664694"/>
    <lineage>
        <taxon>Eukaryota</taxon>
        <taxon>Fungi</taxon>
        <taxon>Dikarya</taxon>
        <taxon>Ascomycota</taxon>
        <taxon>Pezizomycotina</taxon>
        <taxon>Eurotiomycetes</taxon>
        <taxon>Chaetothyriomycetidae</taxon>
        <taxon>Chaetothyriales</taxon>
        <taxon>Cyphellophoraceae</taxon>
        <taxon>Cyphellophora</taxon>
    </lineage>
</organism>
<dbReference type="VEuPathDB" id="FungiDB:AB675_652"/>
<dbReference type="InterPro" id="IPR051057">
    <property type="entry name" value="PI-PLC_domain"/>
</dbReference>
<dbReference type="GO" id="GO:0006629">
    <property type="term" value="P:lipid metabolic process"/>
    <property type="evidence" value="ECO:0007669"/>
    <property type="project" value="InterPro"/>
</dbReference>
<keyword evidence="1" id="KW-0472">Membrane</keyword>
<sequence length="462" mass="49724">MLIQAAAICLLYSSRAVAQSGSSSETDLGTGIATTLTGSNTASVTLNGGNYVAVTSRITYASNGETITFTSTGTSYSRPTDLSSVLANATGTSTGRNSTSATQTLLVGGTAASSGNSSSSIATATTSSARPTNTVPCNGYPEFCTRSYSNITHVCAHNSPFNRPGNIASNQELPVLSQLNDGVRMLQFQVHDQNGTLWLCHTSCELLNAGPLETYLQTVAEWMQRNPYDVVTILMGNYDVLPPDRFVEPVRNSGLLQYVYTPPKVPMSIADWPTIGSMLLQSQRLVMMLDYEADQNEIPWLLDEFSYVWETPFSPTEPSFPCTVERPPDQPEDMSRERLYMANHNLNLEVAIAGASLLIPASNALNVTNGLEGEGSAGWAVANCTSDWNRPPNYLLVDYYNIGSFNGSIFQVAANANGVSYDRDSCCDTTQRDFSSGAVTVMRPASSLLLALVAGTFLIFVW</sequence>
<accession>A0A0N0NS87</accession>
<dbReference type="SUPFAM" id="SSF51695">
    <property type="entry name" value="PLC-like phosphodiesterases"/>
    <property type="match status" value="1"/>
</dbReference>